<dbReference type="InterPro" id="IPR024623">
    <property type="entry name" value="YtxH"/>
</dbReference>
<dbReference type="PANTHER" id="PTHR35792:SF3">
    <property type="entry name" value="IG HYPOTHETICAL 17707"/>
    <property type="match status" value="1"/>
</dbReference>
<dbReference type="InterPro" id="IPR052928">
    <property type="entry name" value="Desiccation-related_membrane"/>
</dbReference>
<sequence>MANGKSLLLGFIFGGVVSGAATLLSTPTSGRDLRNQAVSRGEDLVHSFERLKDEGFHLSDQIAQTSKEGISLIKELSTDMKQSIESWKRTIEPHQKNIQKYLTQIEESLRELEEKNSRKEN</sequence>
<evidence type="ECO:0000313" key="2">
    <source>
        <dbReference type="Proteomes" id="UP000799092"/>
    </source>
</evidence>
<organism evidence="1 2">
    <name type="scientific">Aquibacillus halophilus</name>
    <dbReference type="NCBI Taxonomy" id="930132"/>
    <lineage>
        <taxon>Bacteria</taxon>
        <taxon>Bacillati</taxon>
        <taxon>Bacillota</taxon>
        <taxon>Bacilli</taxon>
        <taxon>Bacillales</taxon>
        <taxon>Bacillaceae</taxon>
        <taxon>Aquibacillus</taxon>
    </lineage>
</organism>
<dbReference type="AlphaFoldDB" id="A0A6A8DSC8"/>
<dbReference type="EMBL" id="WJNG01000014">
    <property type="protein sequence ID" value="MRH44132.1"/>
    <property type="molecule type" value="Genomic_DNA"/>
</dbReference>
<comment type="caution">
    <text evidence="1">The sequence shown here is derived from an EMBL/GenBank/DDBJ whole genome shotgun (WGS) entry which is preliminary data.</text>
</comment>
<proteinExistence type="predicted"/>
<protein>
    <submittedName>
        <fullName evidence="1">YtxH domain-containing protein</fullName>
    </submittedName>
</protein>
<dbReference type="PANTHER" id="PTHR35792">
    <property type="entry name" value="GENERAL STRESS PROTEIN"/>
    <property type="match status" value="1"/>
</dbReference>
<dbReference type="Proteomes" id="UP000799092">
    <property type="component" value="Unassembled WGS sequence"/>
</dbReference>
<keyword evidence="2" id="KW-1185">Reference proteome</keyword>
<accession>A0A6A8DSC8</accession>
<dbReference type="OrthoDB" id="2692215at2"/>
<dbReference type="RefSeq" id="WP_153737748.1">
    <property type="nucleotide sequence ID" value="NZ_WJNG01000014.1"/>
</dbReference>
<name>A0A6A8DSC8_9BACI</name>
<gene>
    <name evidence="1" type="ORF">GH741_15935</name>
</gene>
<dbReference type="Pfam" id="PF12732">
    <property type="entry name" value="YtxH"/>
    <property type="match status" value="1"/>
</dbReference>
<evidence type="ECO:0000313" key="1">
    <source>
        <dbReference type="EMBL" id="MRH44132.1"/>
    </source>
</evidence>
<reference evidence="1" key="1">
    <citation type="submission" date="2019-11" db="EMBL/GenBank/DDBJ databases">
        <authorList>
            <person name="Li J."/>
        </authorList>
    </citation>
    <scope>NUCLEOTIDE SEQUENCE</scope>
    <source>
        <strain evidence="1">B6B</strain>
    </source>
</reference>